<reference evidence="2 4" key="1">
    <citation type="submission" date="2017-02" db="EMBL/GenBank/DDBJ databases">
        <title>Draft genome sequence of Moraxella caviae CCUG 355 type strain.</title>
        <authorList>
            <person name="Engstrom-Jakobsson H."/>
            <person name="Salva-Serra F."/>
            <person name="Thorell K."/>
            <person name="Gonzales-Siles L."/>
            <person name="Karlsson R."/>
            <person name="Boulund F."/>
            <person name="Engstrand L."/>
            <person name="Moore E."/>
        </authorList>
    </citation>
    <scope>NUCLEOTIDE SEQUENCE [LARGE SCALE GENOMIC DNA]</scope>
    <source>
        <strain evidence="2 4">CCUG 355</strain>
    </source>
</reference>
<dbReference type="OrthoDB" id="6650153at2"/>
<name>A0A1S9ZUS5_9GAMM</name>
<organism evidence="2 4">
    <name type="scientific">Moraxella caviae</name>
    <dbReference type="NCBI Taxonomy" id="34060"/>
    <lineage>
        <taxon>Bacteria</taxon>
        <taxon>Pseudomonadati</taxon>
        <taxon>Pseudomonadota</taxon>
        <taxon>Gammaproteobacteria</taxon>
        <taxon>Moraxellales</taxon>
        <taxon>Moraxellaceae</taxon>
        <taxon>Moraxella</taxon>
    </lineage>
</organism>
<keyword evidence="1" id="KW-0732">Signal</keyword>
<feature type="signal peptide" evidence="1">
    <location>
        <begin position="1"/>
        <end position="22"/>
    </location>
</feature>
<reference evidence="3 5" key="2">
    <citation type="submission" date="2018-06" db="EMBL/GenBank/DDBJ databases">
        <authorList>
            <consortium name="Pathogen Informatics"/>
            <person name="Doyle S."/>
        </authorList>
    </citation>
    <scope>NUCLEOTIDE SEQUENCE [LARGE SCALE GENOMIC DNA]</scope>
    <source>
        <strain evidence="3 5">NCTC10293</strain>
    </source>
</reference>
<dbReference type="AlphaFoldDB" id="A0A1S9ZUS5"/>
<dbReference type="Proteomes" id="UP000255279">
    <property type="component" value="Unassembled WGS sequence"/>
</dbReference>
<evidence type="ECO:0000313" key="2">
    <source>
        <dbReference type="EMBL" id="OOR87209.1"/>
    </source>
</evidence>
<accession>A0A1S9ZUS5</accession>
<evidence type="ECO:0000313" key="3">
    <source>
        <dbReference type="EMBL" id="STZ09928.1"/>
    </source>
</evidence>
<keyword evidence="4" id="KW-1185">Reference proteome</keyword>
<dbReference type="RefSeq" id="WP_078277500.1">
    <property type="nucleotide sequence ID" value="NZ_MUXU01000081.1"/>
</dbReference>
<protein>
    <submittedName>
        <fullName evidence="2">Uncharacterized protein</fullName>
    </submittedName>
</protein>
<dbReference type="EMBL" id="MUXU01000081">
    <property type="protein sequence ID" value="OOR87209.1"/>
    <property type="molecule type" value="Genomic_DNA"/>
</dbReference>
<evidence type="ECO:0000313" key="5">
    <source>
        <dbReference type="Proteomes" id="UP000255279"/>
    </source>
</evidence>
<dbReference type="Proteomes" id="UP000190435">
    <property type="component" value="Unassembled WGS sequence"/>
</dbReference>
<sequence length="115" mass="12729">MKQMSKILLAASLLALTTPSFAKVTPIKFAKGSYCGSFSGNYAGRTFTLGLGAGQTLEIRNRYANPIVRDPKGRKVYHEAGSEWVYFIKTKGTYKITLHPFGNEGTYDNITFCAY</sequence>
<evidence type="ECO:0000256" key="1">
    <source>
        <dbReference type="SAM" id="SignalP"/>
    </source>
</evidence>
<evidence type="ECO:0000313" key="4">
    <source>
        <dbReference type="Proteomes" id="UP000190435"/>
    </source>
</evidence>
<dbReference type="EMBL" id="UGQE01000001">
    <property type="protein sequence ID" value="STZ09928.1"/>
    <property type="molecule type" value="Genomic_DNA"/>
</dbReference>
<gene>
    <name evidence="2" type="ORF">B0181_10845</name>
    <name evidence="3" type="ORF">NCTC10293_00243</name>
</gene>
<proteinExistence type="predicted"/>
<feature type="chain" id="PRO_5036310812" evidence="1">
    <location>
        <begin position="23"/>
        <end position="115"/>
    </location>
</feature>